<accession>A0A8S5LJP5</accession>
<evidence type="ECO:0000313" key="1">
    <source>
        <dbReference type="EMBL" id="DAD70284.1"/>
    </source>
</evidence>
<organism evidence="1">
    <name type="scientific">Siphoviridae sp. ctXPh6</name>
    <dbReference type="NCBI Taxonomy" id="2827578"/>
    <lineage>
        <taxon>Viruses</taxon>
        <taxon>Duplodnaviria</taxon>
        <taxon>Heunggongvirae</taxon>
        <taxon>Uroviricota</taxon>
        <taxon>Caudoviricetes</taxon>
    </lineage>
</organism>
<dbReference type="EMBL" id="BK015862">
    <property type="protein sequence ID" value="DAD70284.1"/>
    <property type="molecule type" value="Genomic_DNA"/>
</dbReference>
<sequence>MRKLNRRTAKPCSRSEMGGFCIYYAFRRY</sequence>
<protein>
    <submittedName>
        <fullName evidence="1">Uncharacterized protein</fullName>
    </submittedName>
</protein>
<name>A0A8S5LJP5_9CAUD</name>
<proteinExistence type="predicted"/>
<reference evidence="1" key="1">
    <citation type="journal article" date="2021" name="Proc. Natl. Acad. Sci. U.S.A.">
        <title>A Catalog of Tens of Thousands of Viruses from Human Metagenomes Reveals Hidden Associations with Chronic Diseases.</title>
        <authorList>
            <person name="Tisza M.J."/>
            <person name="Buck C.B."/>
        </authorList>
    </citation>
    <scope>NUCLEOTIDE SEQUENCE</scope>
    <source>
        <strain evidence="1">CtXPh6</strain>
    </source>
</reference>